<accession>A0ABD6E9X1</accession>
<dbReference type="Proteomes" id="UP001608902">
    <property type="component" value="Unassembled WGS sequence"/>
</dbReference>
<sequence>MISRLDFRAWKEADPKKALLITQETIEKAVKIARLNSEDRRRREVWNLGDFVLPFLPSNEVCLCVIIEADISFTFFIPQSRSTSLKANSNAVPGPRLVTTLSIDTTPSSEYL</sequence>
<gene>
    <name evidence="1" type="ORF">AB6A40_003159</name>
</gene>
<comment type="caution">
    <text evidence="1">The sequence shown here is derived from an EMBL/GenBank/DDBJ whole genome shotgun (WGS) entry which is preliminary data.</text>
</comment>
<proteinExistence type="predicted"/>
<dbReference type="AlphaFoldDB" id="A0ABD6E9X1"/>
<keyword evidence="2" id="KW-1185">Reference proteome</keyword>
<evidence type="ECO:0000313" key="2">
    <source>
        <dbReference type="Proteomes" id="UP001608902"/>
    </source>
</evidence>
<reference evidence="1 2" key="1">
    <citation type="submission" date="2024-08" db="EMBL/GenBank/DDBJ databases">
        <title>Gnathostoma spinigerum genome.</title>
        <authorList>
            <person name="Gonzalez-Bertolin B."/>
            <person name="Monzon S."/>
            <person name="Zaballos A."/>
            <person name="Jimenez P."/>
            <person name="Dekumyoy P."/>
            <person name="Varona S."/>
            <person name="Cuesta I."/>
            <person name="Sumanam S."/>
            <person name="Adisakwattana P."/>
            <person name="Gasser R.B."/>
            <person name="Hernandez-Gonzalez A."/>
            <person name="Young N.D."/>
            <person name="Perteguer M.J."/>
        </authorList>
    </citation>
    <scope>NUCLEOTIDE SEQUENCE [LARGE SCALE GENOMIC DNA]</scope>
    <source>
        <strain evidence="1">AL3</strain>
        <tissue evidence="1">Liver</tissue>
    </source>
</reference>
<name>A0ABD6E9X1_9BILA</name>
<organism evidence="1 2">
    <name type="scientific">Gnathostoma spinigerum</name>
    <dbReference type="NCBI Taxonomy" id="75299"/>
    <lineage>
        <taxon>Eukaryota</taxon>
        <taxon>Metazoa</taxon>
        <taxon>Ecdysozoa</taxon>
        <taxon>Nematoda</taxon>
        <taxon>Chromadorea</taxon>
        <taxon>Rhabditida</taxon>
        <taxon>Spirurina</taxon>
        <taxon>Gnathostomatomorpha</taxon>
        <taxon>Gnathostomatoidea</taxon>
        <taxon>Gnathostomatidae</taxon>
        <taxon>Gnathostoma</taxon>
    </lineage>
</organism>
<evidence type="ECO:0000313" key="1">
    <source>
        <dbReference type="EMBL" id="MFH4976450.1"/>
    </source>
</evidence>
<dbReference type="EMBL" id="JBGFUD010001565">
    <property type="protein sequence ID" value="MFH4976450.1"/>
    <property type="molecule type" value="Genomic_DNA"/>
</dbReference>
<protein>
    <submittedName>
        <fullName evidence="1">Uncharacterized protein</fullName>
    </submittedName>
</protein>